<comment type="caution">
    <text evidence="2">The sequence shown here is derived from an EMBL/GenBank/DDBJ whole genome shotgun (WGS) entry which is preliminary data.</text>
</comment>
<dbReference type="Proteomes" id="UP000807769">
    <property type="component" value="Unassembled WGS sequence"/>
</dbReference>
<evidence type="ECO:0000256" key="1">
    <source>
        <dbReference type="SAM" id="Phobius"/>
    </source>
</evidence>
<keyword evidence="1" id="KW-0812">Transmembrane</keyword>
<sequence>MKQNYIWVGLYAILASVNGNSLLASLNGRLIFRSFTNKNLRMSTLSGPGGGHNKQHVRKCIILQCSVLKSCEAFCDQCHPDSQRFSRGFQTR</sequence>
<dbReference type="OrthoDB" id="2673531at2759"/>
<organism evidence="2 3">
    <name type="scientific">Suillus subaureus</name>
    <dbReference type="NCBI Taxonomy" id="48587"/>
    <lineage>
        <taxon>Eukaryota</taxon>
        <taxon>Fungi</taxon>
        <taxon>Dikarya</taxon>
        <taxon>Basidiomycota</taxon>
        <taxon>Agaricomycotina</taxon>
        <taxon>Agaricomycetes</taxon>
        <taxon>Agaricomycetidae</taxon>
        <taxon>Boletales</taxon>
        <taxon>Suillineae</taxon>
        <taxon>Suillaceae</taxon>
        <taxon>Suillus</taxon>
    </lineage>
</organism>
<dbReference type="EMBL" id="JABBWG010000018">
    <property type="protein sequence ID" value="KAG1815695.1"/>
    <property type="molecule type" value="Genomic_DNA"/>
</dbReference>
<feature type="transmembrane region" description="Helical" evidence="1">
    <location>
        <begin position="6"/>
        <end position="32"/>
    </location>
</feature>
<protein>
    <submittedName>
        <fullName evidence="2">Uncharacterized protein</fullName>
    </submittedName>
</protein>
<keyword evidence="1" id="KW-0472">Membrane</keyword>
<keyword evidence="1" id="KW-1133">Transmembrane helix</keyword>
<evidence type="ECO:0000313" key="3">
    <source>
        <dbReference type="Proteomes" id="UP000807769"/>
    </source>
</evidence>
<evidence type="ECO:0000313" key="2">
    <source>
        <dbReference type="EMBL" id="KAG1815695.1"/>
    </source>
</evidence>
<accession>A0A9P7JDB7</accession>
<gene>
    <name evidence="2" type="ORF">BJ212DRAFT_1358071</name>
</gene>
<dbReference type="AlphaFoldDB" id="A0A9P7JDB7"/>
<reference evidence="2" key="1">
    <citation type="journal article" date="2020" name="New Phytol.">
        <title>Comparative genomics reveals dynamic genome evolution in host specialist ectomycorrhizal fungi.</title>
        <authorList>
            <person name="Lofgren L.A."/>
            <person name="Nguyen N.H."/>
            <person name="Vilgalys R."/>
            <person name="Ruytinx J."/>
            <person name="Liao H.L."/>
            <person name="Branco S."/>
            <person name="Kuo A."/>
            <person name="LaButti K."/>
            <person name="Lipzen A."/>
            <person name="Andreopoulos W."/>
            <person name="Pangilinan J."/>
            <person name="Riley R."/>
            <person name="Hundley H."/>
            <person name="Na H."/>
            <person name="Barry K."/>
            <person name="Grigoriev I.V."/>
            <person name="Stajich J.E."/>
            <person name="Kennedy P.G."/>
        </authorList>
    </citation>
    <scope>NUCLEOTIDE SEQUENCE</scope>
    <source>
        <strain evidence="2">MN1</strain>
    </source>
</reference>
<keyword evidence="3" id="KW-1185">Reference proteome</keyword>
<proteinExistence type="predicted"/>
<dbReference type="GeneID" id="64629816"/>
<name>A0A9P7JDB7_9AGAM</name>
<dbReference type="RefSeq" id="XP_041192626.1">
    <property type="nucleotide sequence ID" value="XM_041335799.1"/>
</dbReference>